<comment type="caution">
    <text evidence="1">The sequence shown here is derived from an EMBL/GenBank/DDBJ whole genome shotgun (WGS) entry which is preliminary data.</text>
</comment>
<gene>
    <name evidence="1" type="ORF">BA062_35255</name>
</gene>
<accession>A0A318LH81</accession>
<dbReference type="AlphaFoldDB" id="A0A318LH81"/>
<protein>
    <submittedName>
        <fullName evidence="1">Uncharacterized protein</fullName>
    </submittedName>
</protein>
<keyword evidence="2" id="KW-1185">Reference proteome</keyword>
<dbReference type="Proteomes" id="UP000247892">
    <property type="component" value="Unassembled WGS sequence"/>
</dbReference>
<proteinExistence type="predicted"/>
<organism evidence="1 2">
    <name type="scientific">Prauserella flavalba</name>
    <dbReference type="NCBI Taxonomy" id="1477506"/>
    <lineage>
        <taxon>Bacteria</taxon>
        <taxon>Bacillati</taxon>
        <taxon>Actinomycetota</taxon>
        <taxon>Actinomycetes</taxon>
        <taxon>Pseudonocardiales</taxon>
        <taxon>Pseudonocardiaceae</taxon>
        <taxon>Prauserella</taxon>
    </lineage>
</organism>
<dbReference type="EMBL" id="MASU01000020">
    <property type="protein sequence ID" value="PXY18579.1"/>
    <property type="molecule type" value="Genomic_DNA"/>
</dbReference>
<evidence type="ECO:0000313" key="2">
    <source>
        <dbReference type="Proteomes" id="UP000247892"/>
    </source>
</evidence>
<sequence length="72" mass="7659">MVVVVQRRQDVEICAFVDGCCGSPALWAARAAESLYRAGPTVVTTHTESDQATVAAISVVARRALCQLIGLR</sequence>
<reference evidence="1 2" key="1">
    <citation type="submission" date="2016-07" db="EMBL/GenBank/DDBJ databases">
        <title>Draft genome sequence of Prauserella sp. YIM 121212, isolated from alkaline soil.</title>
        <authorList>
            <person name="Ruckert C."/>
            <person name="Albersmeier A."/>
            <person name="Jiang C.-L."/>
            <person name="Jiang Y."/>
            <person name="Kalinowski J."/>
            <person name="Schneider O."/>
            <person name="Winkler A."/>
            <person name="Zotchev S.B."/>
        </authorList>
    </citation>
    <scope>NUCLEOTIDE SEQUENCE [LARGE SCALE GENOMIC DNA]</scope>
    <source>
        <strain evidence="1 2">YIM 121212</strain>
    </source>
</reference>
<name>A0A318LH81_9PSEU</name>
<evidence type="ECO:0000313" key="1">
    <source>
        <dbReference type="EMBL" id="PXY18579.1"/>
    </source>
</evidence>